<proteinExistence type="predicted"/>
<sequence length="314" mass="37239">MFGLFNKKDNSSSHSQSSEWLPQIQENQQRFFDFLDKMEVRMQELTDAAIPELTEMRNSTEESFKMDFHRMKSGIDGQLENIRKKVYDVHDEKILDLYQEIKHDYSPKDKDREVLDAFRNECRSRYNLFEDKFQKASNAVNATDYEDYEIAYQKVLAEYAAIKDKFHCKQCGSPISIEKIFFINVHLACSACQTQNTFEPSTQARMVQHFAQDLAHQRATDLYEKYKIESEKERLFYHEMHPLKLSLNFEKDAKIKSETDAKIADLEAKRQESIQNTPIFHKDYLHKKYAEWKKITPDMEAHLETRLQNDLSNI</sequence>
<evidence type="ECO:0000256" key="1">
    <source>
        <dbReference type="SAM" id="MobiDB-lite"/>
    </source>
</evidence>
<protein>
    <submittedName>
        <fullName evidence="2">Uncharacterized protein</fullName>
    </submittedName>
</protein>
<organism evidence="2 3">
    <name type="scientific">Flavobacterium branchiophilum</name>
    <dbReference type="NCBI Taxonomy" id="55197"/>
    <lineage>
        <taxon>Bacteria</taxon>
        <taxon>Pseudomonadati</taxon>
        <taxon>Bacteroidota</taxon>
        <taxon>Flavobacteriia</taxon>
        <taxon>Flavobacteriales</taxon>
        <taxon>Flavobacteriaceae</taxon>
        <taxon>Flavobacterium</taxon>
    </lineage>
</organism>
<evidence type="ECO:0000313" key="2">
    <source>
        <dbReference type="EMBL" id="PDS25124.1"/>
    </source>
</evidence>
<feature type="compositionally biased region" description="Basic and acidic residues" evidence="1">
    <location>
        <begin position="1"/>
        <end position="11"/>
    </location>
</feature>
<dbReference type="Proteomes" id="UP000220828">
    <property type="component" value="Unassembled WGS sequence"/>
</dbReference>
<evidence type="ECO:0000313" key="3">
    <source>
        <dbReference type="Proteomes" id="UP000220828"/>
    </source>
</evidence>
<dbReference type="OrthoDB" id="5502466at2"/>
<accession>A0A2H3KWI2</accession>
<comment type="caution">
    <text evidence="2">The sequence shown here is derived from an EMBL/GenBank/DDBJ whole genome shotgun (WGS) entry which is preliminary data.</text>
</comment>
<dbReference type="AlphaFoldDB" id="A0A2H3KWI2"/>
<dbReference type="EMBL" id="PCMW01000032">
    <property type="protein sequence ID" value="PDS25124.1"/>
    <property type="molecule type" value="Genomic_DNA"/>
</dbReference>
<reference evidence="2 3" key="1">
    <citation type="submission" date="2017-09" db="EMBL/GenBank/DDBJ databases">
        <title>Whole genomes of Flavobacteriaceae.</title>
        <authorList>
            <person name="Stine C."/>
            <person name="Li C."/>
            <person name="Tadesse D."/>
        </authorList>
    </citation>
    <scope>NUCLEOTIDE SEQUENCE [LARGE SCALE GENOMIC DNA]</scope>
    <source>
        <strain evidence="2 3">ATCC 35036</strain>
    </source>
</reference>
<feature type="region of interest" description="Disordered" evidence="1">
    <location>
        <begin position="1"/>
        <end position="22"/>
    </location>
</feature>
<gene>
    <name evidence="2" type="ORF">B0A77_05450</name>
</gene>
<dbReference type="RefSeq" id="WP_097553808.1">
    <property type="nucleotide sequence ID" value="NZ_PCMW01000032.1"/>
</dbReference>
<name>A0A2H3KWI2_9FLAO</name>